<evidence type="ECO:0000313" key="8">
    <source>
        <dbReference type="Proteomes" id="UP000002743"/>
    </source>
</evidence>
<feature type="domain" description="ABC transporter" evidence="6">
    <location>
        <begin position="22"/>
        <end position="251"/>
    </location>
</feature>
<dbReference type="AlphaFoldDB" id="C6XBA9"/>
<dbReference type="EMBL" id="CP001674">
    <property type="protein sequence ID" value="ACT51879.1"/>
    <property type="molecule type" value="Genomic_DNA"/>
</dbReference>
<dbReference type="STRING" id="582744.Msip34_2642"/>
<dbReference type="RefSeq" id="WP_015831107.1">
    <property type="nucleotide sequence ID" value="NC_012969.1"/>
</dbReference>
<dbReference type="Gene3D" id="3.40.50.300">
    <property type="entry name" value="P-loop containing nucleotide triphosphate hydrolases"/>
    <property type="match status" value="1"/>
</dbReference>
<sequence length="276" mass="30381">MTNHHGLTGAHSQAVQRPAAALSVDSINFSYPNGHEVFRAFSLHAKPGEFIVLLGPSGCGKTTLLNLLSGFQKPASGTITINGAPVRPEMPELGYVFQSPQLFPWLSVLENVRFGLRMQNRLNAKEQTEKALHYLALVGLDQAADKLPYQLSGGMQQRVSLARALALEPALLLMDEPFAALDAITRNNLNEETLRLWSELGQTVVFITHDIDEAIFLADRVVVLEIAPGGIHSELAIDISRPRTNLDTRKLPRFVEYRTALMEEISDVVHANLSVL</sequence>
<dbReference type="GO" id="GO:0005524">
    <property type="term" value="F:ATP binding"/>
    <property type="evidence" value="ECO:0007669"/>
    <property type="project" value="UniProtKB-KW"/>
</dbReference>
<keyword evidence="3" id="KW-1003">Cell membrane</keyword>
<dbReference type="HOGENOM" id="CLU_000604_1_22_4"/>
<dbReference type="KEGG" id="mei:Msip34_2642"/>
<reference evidence="7 8" key="2">
    <citation type="journal article" date="2011" name="J. Bacteriol.">
        <title>Genomes of three methylotrophs from a single niche uncover genetic and metabolic divergence of Methylophilaceae.</title>
        <authorList>
            <person name="Lapidus A."/>
            <person name="Clum A."/>
            <person name="Labutti K."/>
            <person name="Kaluzhnaya M.G."/>
            <person name="Lim S."/>
            <person name="Beck D.A."/>
            <person name="Glavina Del Rio T."/>
            <person name="Nolan M."/>
            <person name="Mavromatis K."/>
            <person name="Huntemann M."/>
            <person name="Lucas S."/>
            <person name="Lidstrom M.E."/>
            <person name="Ivanova N."/>
            <person name="Chistoserdova L."/>
        </authorList>
    </citation>
    <scope>NUCLEOTIDE SEQUENCE [LARGE SCALE GENOMIC DNA]</scope>
    <source>
        <strain evidence="7 8">SIP3-4</strain>
    </source>
</reference>
<accession>C6XBA9</accession>
<dbReference type="OrthoDB" id="5298774at2"/>
<keyword evidence="3" id="KW-0472">Membrane</keyword>
<dbReference type="PANTHER" id="PTHR42788:SF19">
    <property type="entry name" value="ALIPHATIC SULFONATES IMPORT ATP-BINDING PROTEIN SSUB 2"/>
    <property type="match status" value="1"/>
</dbReference>
<keyword evidence="4" id="KW-0547">Nucleotide-binding</keyword>
<evidence type="ECO:0000313" key="7">
    <source>
        <dbReference type="EMBL" id="ACT51879.1"/>
    </source>
</evidence>
<dbReference type="Proteomes" id="UP000002743">
    <property type="component" value="Chromosome"/>
</dbReference>
<dbReference type="Pfam" id="PF00005">
    <property type="entry name" value="ABC_tran"/>
    <property type="match status" value="1"/>
</dbReference>
<dbReference type="PROSITE" id="PS00211">
    <property type="entry name" value="ABC_TRANSPORTER_1"/>
    <property type="match status" value="1"/>
</dbReference>
<evidence type="ECO:0000256" key="3">
    <source>
        <dbReference type="ARBA" id="ARBA00022475"/>
    </source>
</evidence>
<dbReference type="SUPFAM" id="SSF52540">
    <property type="entry name" value="P-loop containing nucleoside triphosphate hydrolases"/>
    <property type="match status" value="1"/>
</dbReference>
<dbReference type="eggNOG" id="COG1116">
    <property type="taxonomic scope" value="Bacteria"/>
</dbReference>
<dbReference type="PANTHER" id="PTHR42788">
    <property type="entry name" value="TAURINE IMPORT ATP-BINDING PROTEIN-RELATED"/>
    <property type="match status" value="1"/>
</dbReference>
<name>C6XBA9_METGS</name>
<keyword evidence="2" id="KW-0813">Transport</keyword>
<evidence type="ECO:0000256" key="4">
    <source>
        <dbReference type="ARBA" id="ARBA00022741"/>
    </source>
</evidence>
<comment type="similarity">
    <text evidence="1">Belongs to the ABC transporter superfamily.</text>
</comment>
<dbReference type="InterPro" id="IPR027417">
    <property type="entry name" value="P-loop_NTPase"/>
</dbReference>
<evidence type="ECO:0000256" key="1">
    <source>
        <dbReference type="ARBA" id="ARBA00005417"/>
    </source>
</evidence>
<dbReference type="SMART" id="SM00382">
    <property type="entry name" value="AAA"/>
    <property type="match status" value="1"/>
</dbReference>
<dbReference type="InterPro" id="IPR003439">
    <property type="entry name" value="ABC_transporter-like_ATP-bd"/>
</dbReference>
<proteinExistence type="inferred from homology"/>
<gene>
    <name evidence="7" type="ordered locus">Msip34_2642</name>
</gene>
<evidence type="ECO:0000256" key="2">
    <source>
        <dbReference type="ARBA" id="ARBA00022448"/>
    </source>
</evidence>
<dbReference type="InterPro" id="IPR050166">
    <property type="entry name" value="ABC_transporter_ATP-bind"/>
</dbReference>
<organism evidence="7 8">
    <name type="scientific">Methylovorus glucosotrophus (strain SIP3-4)</name>
    <dbReference type="NCBI Taxonomy" id="582744"/>
    <lineage>
        <taxon>Bacteria</taxon>
        <taxon>Pseudomonadati</taxon>
        <taxon>Pseudomonadota</taxon>
        <taxon>Betaproteobacteria</taxon>
        <taxon>Nitrosomonadales</taxon>
        <taxon>Methylophilaceae</taxon>
        <taxon>Methylovorus</taxon>
    </lineage>
</organism>
<reference evidence="8" key="1">
    <citation type="submission" date="2009-07" db="EMBL/GenBank/DDBJ databases">
        <title>Complete sequence of chromosome of Methylovorus sp. SIP3-4.</title>
        <authorList>
            <person name="Lucas S."/>
            <person name="Copeland A."/>
            <person name="Lapidus A."/>
            <person name="Glavina del Rio T."/>
            <person name="Tice H."/>
            <person name="Bruce D."/>
            <person name="Goodwin L."/>
            <person name="Pitluck S."/>
            <person name="Clum A."/>
            <person name="Larimer F."/>
            <person name="Land M."/>
            <person name="Hauser L."/>
            <person name="Kyrpides N."/>
            <person name="Mikhailova N."/>
            <person name="Kayluzhnaya M."/>
            <person name="Chistoserdova L."/>
        </authorList>
    </citation>
    <scope>NUCLEOTIDE SEQUENCE [LARGE SCALE GENOMIC DNA]</scope>
    <source>
        <strain evidence="8">SIP3-4</strain>
    </source>
</reference>
<protein>
    <submittedName>
        <fullName evidence="7">ABC transporter related</fullName>
    </submittedName>
</protein>
<evidence type="ECO:0000256" key="5">
    <source>
        <dbReference type="ARBA" id="ARBA00022840"/>
    </source>
</evidence>
<evidence type="ECO:0000259" key="6">
    <source>
        <dbReference type="PROSITE" id="PS50893"/>
    </source>
</evidence>
<keyword evidence="5" id="KW-0067">ATP-binding</keyword>
<keyword evidence="8" id="KW-1185">Reference proteome</keyword>
<dbReference type="GO" id="GO:0016887">
    <property type="term" value="F:ATP hydrolysis activity"/>
    <property type="evidence" value="ECO:0007669"/>
    <property type="project" value="InterPro"/>
</dbReference>
<dbReference type="InterPro" id="IPR003593">
    <property type="entry name" value="AAA+_ATPase"/>
</dbReference>
<dbReference type="CDD" id="cd03293">
    <property type="entry name" value="ABC_NrtD_SsuB_transporters"/>
    <property type="match status" value="1"/>
</dbReference>
<dbReference type="PROSITE" id="PS50893">
    <property type="entry name" value="ABC_TRANSPORTER_2"/>
    <property type="match status" value="1"/>
</dbReference>
<dbReference type="InterPro" id="IPR017871">
    <property type="entry name" value="ABC_transporter-like_CS"/>
</dbReference>